<sequence length="239" mass="27730">MATYVLDFVTGEYRDSPSHQGCFAFTMYKYYFNIDIRGNVKIKEQNIFVCSGHPNEHGVVKDILVINDNIPIPSYLIETLKTLITYNFIHNSSSIYRCHWICIIETIKKLKQSLKELTENPQKETNIQILLDNSIVKNEILEKQVKDTEQKIENLQTAYFDTLQDDKKIKEENKLLNDKILKLESEIRNRKDIVYINGPEPQTLFSYCGGGSNSGTLSNAQNRMLYNDIKGIYEPEEDE</sequence>
<accession>A0A6C0JQD7</accession>
<evidence type="ECO:0000256" key="1">
    <source>
        <dbReference type="SAM" id="Coils"/>
    </source>
</evidence>
<proteinExistence type="predicted"/>
<protein>
    <submittedName>
        <fullName evidence="2">Uncharacterized protein</fullName>
    </submittedName>
</protein>
<keyword evidence="1" id="KW-0175">Coiled coil</keyword>
<organism evidence="2">
    <name type="scientific">viral metagenome</name>
    <dbReference type="NCBI Taxonomy" id="1070528"/>
    <lineage>
        <taxon>unclassified sequences</taxon>
        <taxon>metagenomes</taxon>
        <taxon>organismal metagenomes</taxon>
    </lineage>
</organism>
<feature type="coiled-coil region" evidence="1">
    <location>
        <begin position="131"/>
        <end position="186"/>
    </location>
</feature>
<reference evidence="2" key="1">
    <citation type="journal article" date="2020" name="Nature">
        <title>Giant virus diversity and host interactions through global metagenomics.</title>
        <authorList>
            <person name="Schulz F."/>
            <person name="Roux S."/>
            <person name="Paez-Espino D."/>
            <person name="Jungbluth S."/>
            <person name="Walsh D.A."/>
            <person name="Denef V.J."/>
            <person name="McMahon K.D."/>
            <person name="Konstantinidis K.T."/>
            <person name="Eloe-Fadrosh E.A."/>
            <person name="Kyrpides N.C."/>
            <person name="Woyke T."/>
        </authorList>
    </citation>
    <scope>NUCLEOTIDE SEQUENCE</scope>
    <source>
        <strain evidence="2">GVMAG-M-3300027747-57</strain>
    </source>
</reference>
<name>A0A6C0JQD7_9ZZZZ</name>
<dbReference type="EMBL" id="MN740430">
    <property type="protein sequence ID" value="QHU06068.1"/>
    <property type="molecule type" value="Genomic_DNA"/>
</dbReference>
<evidence type="ECO:0000313" key="2">
    <source>
        <dbReference type="EMBL" id="QHU06068.1"/>
    </source>
</evidence>
<dbReference type="AlphaFoldDB" id="A0A6C0JQD7"/>